<evidence type="ECO:0000313" key="2">
    <source>
        <dbReference type="EMBL" id="GIO25657.1"/>
    </source>
</evidence>
<evidence type="ECO:0008006" key="4">
    <source>
        <dbReference type="Google" id="ProtNLM"/>
    </source>
</evidence>
<dbReference type="RefSeq" id="WP_212919185.1">
    <property type="nucleotide sequence ID" value="NZ_BORP01000001.1"/>
</dbReference>
<dbReference type="InterPro" id="IPR008407">
    <property type="entry name" value="Brnchd-chn_aa_trnsp_AzlD"/>
</dbReference>
<evidence type="ECO:0000256" key="1">
    <source>
        <dbReference type="SAM" id="Phobius"/>
    </source>
</evidence>
<sequence length="98" mass="10659">MIFLIIIGMTLVTMLPRIIPAFIVDKLQFKDWVNRWLNAIPYAALGALIFPGILSVNPDKPYIGLVGGLVAIGLAYIGLNVIFVVVGAILSVFLLTTF</sequence>
<feature type="transmembrane region" description="Helical" evidence="1">
    <location>
        <begin position="6"/>
        <end position="24"/>
    </location>
</feature>
<comment type="caution">
    <text evidence="2">The sequence shown here is derived from an EMBL/GenBank/DDBJ whole genome shotgun (WGS) entry which is preliminary data.</text>
</comment>
<name>A0A919X721_9BACI</name>
<keyword evidence="1" id="KW-0472">Membrane</keyword>
<keyword evidence="1" id="KW-1133">Transmembrane helix</keyword>
<dbReference type="Proteomes" id="UP000676917">
    <property type="component" value="Unassembled WGS sequence"/>
</dbReference>
<dbReference type="AlphaFoldDB" id="A0A919X721"/>
<keyword evidence="3" id="KW-1185">Reference proteome</keyword>
<keyword evidence="1" id="KW-0812">Transmembrane</keyword>
<evidence type="ECO:0000313" key="3">
    <source>
        <dbReference type="Proteomes" id="UP000676917"/>
    </source>
</evidence>
<proteinExistence type="predicted"/>
<organism evidence="2 3">
    <name type="scientific">Ornithinibacillus bavariensis</name>
    <dbReference type="NCBI Taxonomy" id="545502"/>
    <lineage>
        <taxon>Bacteria</taxon>
        <taxon>Bacillati</taxon>
        <taxon>Bacillota</taxon>
        <taxon>Bacilli</taxon>
        <taxon>Bacillales</taxon>
        <taxon>Bacillaceae</taxon>
        <taxon>Ornithinibacillus</taxon>
    </lineage>
</organism>
<dbReference type="Pfam" id="PF05437">
    <property type="entry name" value="AzlD"/>
    <property type="match status" value="1"/>
</dbReference>
<dbReference type="EMBL" id="BORP01000001">
    <property type="protein sequence ID" value="GIO25657.1"/>
    <property type="molecule type" value="Genomic_DNA"/>
</dbReference>
<protein>
    <recommendedName>
        <fullName evidence="4">AzlD domain-containing protein</fullName>
    </recommendedName>
</protein>
<gene>
    <name evidence="2" type="ORF">J43TS3_02680</name>
</gene>
<reference evidence="2" key="1">
    <citation type="submission" date="2021-03" db="EMBL/GenBank/DDBJ databases">
        <title>Antimicrobial resistance genes in bacteria isolated from Japanese honey, and their potential for conferring macrolide and lincosamide resistance in the American foulbrood pathogen Paenibacillus larvae.</title>
        <authorList>
            <person name="Okamoto M."/>
            <person name="Kumagai M."/>
            <person name="Kanamori H."/>
            <person name="Takamatsu D."/>
        </authorList>
    </citation>
    <scope>NUCLEOTIDE SEQUENCE</scope>
    <source>
        <strain evidence="2">J43TS3</strain>
    </source>
</reference>
<feature type="transmembrane region" description="Helical" evidence="1">
    <location>
        <begin position="36"/>
        <end position="56"/>
    </location>
</feature>
<accession>A0A919X721</accession>
<feature type="transmembrane region" description="Helical" evidence="1">
    <location>
        <begin position="62"/>
        <end position="95"/>
    </location>
</feature>